<dbReference type="AlphaFoldDB" id="A0A4D4KS56"/>
<evidence type="ECO:0008006" key="3">
    <source>
        <dbReference type="Google" id="ProtNLM"/>
    </source>
</evidence>
<dbReference type="RefSeq" id="WP_162001664.1">
    <property type="nucleotide sequence ID" value="NZ_BAAASO010000086.1"/>
</dbReference>
<organism evidence="1 2">
    <name type="scientific">Streptomyces violaceusniger</name>
    <dbReference type="NCBI Taxonomy" id="68280"/>
    <lineage>
        <taxon>Bacteria</taxon>
        <taxon>Bacillati</taxon>
        <taxon>Actinomycetota</taxon>
        <taxon>Actinomycetes</taxon>
        <taxon>Kitasatosporales</taxon>
        <taxon>Streptomycetaceae</taxon>
        <taxon>Streptomyces</taxon>
        <taxon>Streptomyces violaceusniger group</taxon>
    </lineage>
</organism>
<reference evidence="1 2" key="1">
    <citation type="journal article" date="2020" name="Int. J. Syst. Evol. Microbiol.">
        <title>Reclassification of Streptomyces castelarensis and Streptomyces sporoclivatus as later heterotypic synonyms of Streptomyces antimycoticus.</title>
        <authorList>
            <person name="Komaki H."/>
            <person name="Tamura T."/>
        </authorList>
    </citation>
    <scope>NUCLEOTIDE SEQUENCE [LARGE SCALE GENOMIC DNA]</scope>
    <source>
        <strain evidence="1 2">NBRC 13459</strain>
    </source>
</reference>
<proteinExistence type="predicted"/>
<sequence length="107" mass="12158">MAEYMLAQLRLRYGFATLERYNATMPLVRDLFESQGIRLRHGVVTRVGPLFEAWNLWEIEDQGHVARAFAALASSPSPEFETVAQALDEIVVSEDVRYLESLPFSPV</sequence>
<comment type="caution">
    <text evidence="1">The sequence shown here is derived from an EMBL/GenBank/DDBJ whole genome shotgun (WGS) entry which is preliminary data.</text>
</comment>
<gene>
    <name evidence="1" type="ORF">SVIO_003390</name>
</gene>
<evidence type="ECO:0000313" key="1">
    <source>
        <dbReference type="EMBL" id="GDY49716.1"/>
    </source>
</evidence>
<dbReference type="Proteomes" id="UP000301309">
    <property type="component" value="Unassembled WGS sequence"/>
</dbReference>
<dbReference type="Gene3D" id="3.30.70.100">
    <property type="match status" value="1"/>
</dbReference>
<protein>
    <recommendedName>
        <fullName evidence="3">NIPSNAP domain-containing protein</fullName>
    </recommendedName>
</protein>
<name>A0A4D4KS56_STRVO</name>
<accession>A0A4D4KS56</accession>
<evidence type="ECO:0000313" key="2">
    <source>
        <dbReference type="Proteomes" id="UP000301309"/>
    </source>
</evidence>
<dbReference type="EMBL" id="BJHW01000001">
    <property type="protein sequence ID" value="GDY49716.1"/>
    <property type="molecule type" value="Genomic_DNA"/>
</dbReference>
<keyword evidence="2" id="KW-1185">Reference proteome</keyword>